<comment type="similarity">
    <text evidence="8 9">Belongs to the TonB-dependent receptor family.</text>
</comment>
<dbReference type="CDD" id="cd01347">
    <property type="entry name" value="ligand_gated_channel"/>
    <property type="match status" value="1"/>
</dbReference>
<dbReference type="AlphaFoldDB" id="A0AAN4R0Y0"/>
<evidence type="ECO:0000256" key="3">
    <source>
        <dbReference type="ARBA" id="ARBA00022452"/>
    </source>
</evidence>
<keyword evidence="6 8" id="KW-0472">Membrane</keyword>
<evidence type="ECO:0000256" key="9">
    <source>
        <dbReference type="RuleBase" id="RU003357"/>
    </source>
</evidence>
<accession>A0AAN4R0Y0</accession>
<dbReference type="GO" id="GO:0009279">
    <property type="term" value="C:cell outer membrane"/>
    <property type="evidence" value="ECO:0007669"/>
    <property type="project" value="UniProtKB-SubCell"/>
</dbReference>
<dbReference type="InterPro" id="IPR000531">
    <property type="entry name" value="Beta-barrel_TonB"/>
</dbReference>
<feature type="domain" description="TonB-dependent receptor-like beta-barrel" evidence="10">
    <location>
        <begin position="306"/>
        <end position="777"/>
    </location>
</feature>
<evidence type="ECO:0000256" key="8">
    <source>
        <dbReference type="PROSITE-ProRule" id="PRU01360"/>
    </source>
</evidence>
<dbReference type="EMBL" id="BJVS01000001">
    <property type="protein sequence ID" value="GEL52160.1"/>
    <property type="molecule type" value="Genomic_DNA"/>
</dbReference>
<reference evidence="12 13" key="1">
    <citation type="submission" date="2019-07" db="EMBL/GenBank/DDBJ databases">
        <title>Whole genome shotgun sequence of Asaia bogorensis NBRC 16594.</title>
        <authorList>
            <person name="Hosoyama A."/>
            <person name="Uohara A."/>
            <person name="Ohji S."/>
            <person name="Ichikawa N."/>
        </authorList>
    </citation>
    <scope>NUCLEOTIDE SEQUENCE [LARGE SCALE GENOMIC DNA]</scope>
    <source>
        <strain evidence="12 13">NBRC 16594</strain>
    </source>
</reference>
<dbReference type="Gene3D" id="2.170.130.10">
    <property type="entry name" value="TonB-dependent receptor, plug domain"/>
    <property type="match status" value="1"/>
</dbReference>
<keyword evidence="7 8" id="KW-0998">Cell outer membrane</keyword>
<keyword evidence="2 8" id="KW-0813">Transport</keyword>
<evidence type="ECO:0000256" key="4">
    <source>
        <dbReference type="ARBA" id="ARBA00022692"/>
    </source>
</evidence>
<evidence type="ECO:0000259" key="10">
    <source>
        <dbReference type="Pfam" id="PF00593"/>
    </source>
</evidence>
<dbReference type="KEGG" id="abg:Asbog_02161"/>
<keyword evidence="4 8" id="KW-0812">Transmembrane</keyword>
<dbReference type="InterPro" id="IPR012910">
    <property type="entry name" value="Plug_dom"/>
</dbReference>
<evidence type="ECO:0000313" key="12">
    <source>
        <dbReference type="EMBL" id="GEL52160.1"/>
    </source>
</evidence>
<evidence type="ECO:0000259" key="11">
    <source>
        <dbReference type="Pfam" id="PF07715"/>
    </source>
</evidence>
<comment type="caution">
    <text evidence="12">The sequence shown here is derived from an EMBL/GenBank/DDBJ whole genome shotgun (WGS) entry which is preliminary data.</text>
</comment>
<proteinExistence type="inferred from homology"/>
<evidence type="ECO:0000256" key="2">
    <source>
        <dbReference type="ARBA" id="ARBA00022448"/>
    </source>
</evidence>
<keyword evidence="5 9" id="KW-0798">TonB box</keyword>
<comment type="subcellular location">
    <subcellularLocation>
        <location evidence="1 8">Cell outer membrane</location>
        <topology evidence="1 8">Multi-pass membrane protein</topology>
    </subcellularLocation>
</comment>
<dbReference type="Gene3D" id="2.40.170.20">
    <property type="entry name" value="TonB-dependent receptor, beta-barrel domain"/>
    <property type="match status" value="1"/>
</dbReference>
<organism evidence="12 13">
    <name type="scientific">Asaia bogorensis NBRC 16594</name>
    <dbReference type="NCBI Taxonomy" id="1231624"/>
    <lineage>
        <taxon>Bacteria</taxon>
        <taxon>Pseudomonadati</taxon>
        <taxon>Pseudomonadota</taxon>
        <taxon>Alphaproteobacteria</taxon>
        <taxon>Acetobacterales</taxon>
        <taxon>Acetobacteraceae</taxon>
        <taxon>Asaia</taxon>
    </lineage>
</organism>
<feature type="domain" description="TonB-dependent receptor plug" evidence="11">
    <location>
        <begin position="132"/>
        <end position="232"/>
    </location>
</feature>
<evidence type="ECO:0000313" key="13">
    <source>
        <dbReference type="Proteomes" id="UP000321287"/>
    </source>
</evidence>
<evidence type="ECO:0000256" key="7">
    <source>
        <dbReference type="ARBA" id="ARBA00023237"/>
    </source>
</evidence>
<dbReference type="Proteomes" id="UP000321287">
    <property type="component" value="Unassembled WGS sequence"/>
</dbReference>
<dbReference type="InterPro" id="IPR037066">
    <property type="entry name" value="Plug_dom_sf"/>
</dbReference>
<keyword evidence="3 8" id="KW-1134">Transmembrane beta strand</keyword>
<dbReference type="PROSITE" id="PS52016">
    <property type="entry name" value="TONB_DEPENDENT_REC_3"/>
    <property type="match status" value="1"/>
</dbReference>
<protein>
    <submittedName>
        <fullName evidence="12">Ligand-gated channel</fullName>
    </submittedName>
</protein>
<dbReference type="SUPFAM" id="SSF56935">
    <property type="entry name" value="Porins"/>
    <property type="match status" value="1"/>
</dbReference>
<dbReference type="InterPro" id="IPR036942">
    <property type="entry name" value="Beta-barrel_TonB_sf"/>
</dbReference>
<dbReference type="InterPro" id="IPR039426">
    <property type="entry name" value="TonB-dep_rcpt-like"/>
</dbReference>
<evidence type="ECO:0000256" key="5">
    <source>
        <dbReference type="ARBA" id="ARBA00023077"/>
    </source>
</evidence>
<evidence type="ECO:0000256" key="1">
    <source>
        <dbReference type="ARBA" id="ARBA00004571"/>
    </source>
</evidence>
<dbReference type="PANTHER" id="PTHR32552">
    <property type="entry name" value="FERRICHROME IRON RECEPTOR-RELATED"/>
    <property type="match status" value="1"/>
</dbReference>
<gene>
    <name evidence="12" type="primary">bfrE</name>
    <name evidence="12" type="ORF">ABO01nite_01670</name>
</gene>
<dbReference type="Pfam" id="PF00593">
    <property type="entry name" value="TonB_dep_Rec_b-barrel"/>
    <property type="match status" value="1"/>
</dbReference>
<evidence type="ECO:0000256" key="6">
    <source>
        <dbReference type="ARBA" id="ARBA00023136"/>
    </source>
</evidence>
<dbReference type="Pfam" id="PF07715">
    <property type="entry name" value="Plug"/>
    <property type="match status" value="1"/>
</dbReference>
<keyword evidence="13" id="KW-1185">Reference proteome</keyword>
<sequence length="808" mass="88379">MERNFRVVFGYVKTFQVVLRLAFAVNNGFLVSRMPEDCTFPCGTLNNSAPRTVVSGSYSGKQKRLLLLALTAGMGLGAAEDAEAQDAVTTDQKASDGQSIALPAVRVHGKEQINTLNTNTTTLDIGRMPDNVRETPQTVSVVPKQLIEEQRLFTLDQALSNVPGITMSAGEGNGGMNGNQFRIRGQQARGDIYEDGLRDFGNYVRDVYNTESVEVVKGPSGEYFGAGNVGGVINQTLKKAHSGNAFGADQSFGSGMQYRGSADANYEINAHTALRVNGMYNKQMVADRNNVRTDRYGAAADLGVGLGTKNTWHLNYQWLGSRGRPDYGVSMIQIGKTYRPITEYGLPRDTNYSRNFDRDMGNVHIVTSKFASVLSKWLTLSNDTRYSHYTRNFAATTPAACSGACATSFLAGGNPTLTYGAGGGMGYDQAGWGVQNVSMGHSKFRTGFMHHDIRAGVDINYTKDDRLYGTWINRVNNQQIRAPQFEYPGTMLTFPATGSRTADFRDLGLFLADKIHLTKQISVYGTVRWDDYRSTYWSAAQSSIGVQKQKSNKFSPSASLMYEPLENTTFYFTFSQSYKPVGTDVSSLTMSSTSIGDVAANGRDLKPQRSDLYELGGKADFFNKRLGVTGAIFQIEQNNSFTYDDDGNIITGFQDAGSGRRIRGLEVSATGKLTRNWEIYGSYAYMGGKVTNSALYGGNRAPQLPANSLSVWSTYDVSSLVLKPNNGKLQAGGGVQYSSGYWSNEGRTGRMPDNVSLNGMISYDISHYHVQFNANNLTNHRNYASAFSTSRAVPLSGRTFLGSVGLRF</sequence>
<name>A0AAN4R0Y0_9PROT</name>
<dbReference type="GO" id="GO:0015344">
    <property type="term" value="F:siderophore uptake transmembrane transporter activity"/>
    <property type="evidence" value="ECO:0007669"/>
    <property type="project" value="TreeGrafter"/>
</dbReference>
<dbReference type="PANTHER" id="PTHR32552:SF83">
    <property type="entry name" value="BLR3904 PROTEIN"/>
    <property type="match status" value="1"/>
</dbReference>